<evidence type="ECO:0000256" key="3">
    <source>
        <dbReference type="SAM" id="Phobius"/>
    </source>
</evidence>
<evidence type="ECO:0000313" key="4">
    <source>
        <dbReference type="EMBL" id="CEI60697.1"/>
    </source>
</evidence>
<sequence length="912" mass="101676">MPATADECFGQFLQNAKTRSEETTQKWEKKKTSLDSSFDNFYEQECLKMHPDLPEQALTVLRMLHSKAKDSIEAMFHTCSASQHEDAKYFGARLRKTQLDVMKVHEHKLQISKEETNMVKVALKNFQDKVQKRMNDQSDMMSGSTQTKRGTQERRSVNPGSGGLTFEAAKRRSKKTKSPRTPVFLTSSPSKAAPKRQNQKLEPIVEPATRNVAARSYAISPARNFFREQSAHPSPEASPPARDPSASRKSRSPKSNQSHYEAFKDGKFDDLHPMMRGSIETASELNQEYEDNLVMVNDTDLSGLENMNDDEDEWQGEFHTLHNEPNAKNSFADEDYVPRRSFDELSARNSRLVDENRDLDETNEDLREKNDKFQEMVNELTNAKEGLEREIGELHLSLAPDRGLPADTNQTDVTTWASAGPDLDIPSSPEETEQREVPAMLDTPPTAGKVKSSLSVPPSPSSHHNVPTGTSKLTSPVSPGPSDTVSSNGSIQGTPTKASAPIPGPLYRFNTSTMGSSQYPDSMSGIVALLRAAVARCNSELQMCQKEMKTSLGHETSSKFVLECWQNATKKHRHDFHQTVMYFESVKTKPPPSKHNSRAGSSSFGGPTRSFGSSPPSSSMGNSFESDFVGGSQWDAPERVSPEYGNAPEPAGPKGKPHEPERVQESSPMEGSSDKKGSTQEGSFSSSGDGSKKSQSEPKPQTQPQDSQDSQESSGLRARTRGFEASAFFQYWLIVFFYWGLPFIKKRGTDSSLAAIFPVLTFYCLRFDRWMDRQVGKRLPSYASLINAAIAMILTIVFFCLYVKTYNVYLVLLRERNMWLEANRMASTLMLKRAAMSSKVSVWGLSEEQGLIRGVGNFVEFMCWSLGITTLKDWILEECVVVCQFFNSGILVLTTLFRIGIHKVKVTLFGGP</sequence>
<protein>
    <submittedName>
        <fullName evidence="4">Uncharacterized protein</fullName>
    </submittedName>
</protein>
<keyword evidence="1" id="KW-0175">Coiled coil</keyword>
<feature type="region of interest" description="Disordered" evidence="2">
    <location>
        <begin position="133"/>
        <end position="207"/>
    </location>
</feature>
<dbReference type="EMBL" id="LN649230">
    <property type="protein sequence ID" value="CEI60697.1"/>
    <property type="molecule type" value="Genomic_DNA"/>
</dbReference>
<evidence type="ECO:0000256" key="2">
    <source>
        <dbReference type="SAM" id="MobiDB-lite"/>
    </source>
</evidence>
<feature type="compositionally biased region" description="Low complexity" evidence="2">
    <location>
        <begin position="700"/>
        <end position="714"/>
    </location>
</feature>
<dbReference type="Proteomes" id="UP000245910">
    <property type="component" value="Chromosome II"/>
</dbReference>
<feature type="compositionally biased region" description="Basic and acidic residues" evidence="2">
    <location>
        <begin position="261"/>
        <end position="272"/>
    </location>
</feature>
<dbReference type="STRING" id="56646.A0A2L2T8X7"/>
<feature type="transmembrane region" description="Helical" evidence="3">
    <location>
        <begin position="782"/>
        <end position="803"/>
    </location>
</feature>
<feature type="coiled-coil region" evidence="1">
    <location>
        <begin position="342"/>
        <end position="397"/>
    </location>
</feature>
<feature type="compositionally biased region" description="Polar residues" evidence="2">
    <location>
        <begin position="407"/>
        <end position="417"/>
    </location>
</feature>
<feature type="compositionally biased region" description="Low complexity" evidence="2">
    <location>
        <begin position="600"/>
        <end position="626"/>
    </location>
</feature>
<feature type="transmembrane region" description="Helical" evidence="3">
    <location>
        <begin position="722"/>
        <end position="741"/>
    </location>
</feature>
<evidence type="ECO:0000256" key="1">
    <source>
        <dbReference type="SAM" id="Coils"/>
    </source>
</evidence>
<feature type="transmembrane region" description="Helical" evidence="3">
    <location>
        <begin position="753"/>
        <end position="770"/>
    </location>
</feature>
<keyword evidence="3" id="KW-0812">Transmembrane</keyword>
<keyword evidence="5" id="KW-1185">Reference proteome</keyword>
<keyword evidence="3" id="KW-1133">Transmembrane helix</keyword>
<proteinExistence type="predicted"/>
<feature type="region of interest" description="Disordered" evidence="2">
    <location>
        <begin position="228"/>
        <end position="272"/>
    </location>
</feature>
<feature type="region of interest" description="Disordered" evidence="2">
    <location>
        <begin position="586"/>
        <end position="716"/>
    </location>
</feature>
<dbReference type="AlphaFoldDB" id="A0A2L2T8X7"/>
<organism evidence="4 5">
    <name type="scientific">Fusarium venenatum</name>
    <dbReference type="NCBI Taxonomy" id="56646"/>
    <lineage>
        <taxon>Eukaryota</taxon>
        <taxon>Fungi</taxon>
        <taxon>Dikarya</taxon>
        <taxon>Ascomycota</taxon>
        <taxon>Pezizomycotina</taxon>
        <taxon>Sordariomycetes</taxon>
        <taxon>Hypocreomycetidae</taxon>
        <taxon>Hypocreales</taxon>
        <taxon>Nectriaceae</taxon>
        <taxon>Fusarium</taxon>
    </lineage>
</organism>
<feature type="compositionally biased region" description="Polar residues" evidence="2">
    <location>
        <begin position="463"/>
        <end position="497"/>
    </location>
</feature>
<feature type="compositionally biased region" description="Polar residues" evidence="2">
    <location>
        <begin position="137"/>
        <end position="149"/>
    </location>
</feature>
<accession>A0A2L2T8X7</accession>
<feature type="region of interest" description="Disordered" evidence="2">
    <location>
        <begin position="399"/>
        <end position="504"/>
    </location>
</feature>
<keyword evidence="3" id="KW-0472">Membrane</keyword>
<reference evidence="5" key="1">
    <citation type="submission" date="2014-10" db="EMBL/GenBank/DDBJ databases">
        <authorList>
            <person name="King R."/>
        </authorList>
    </citation>
    <scope>NUCLEOTIDE SEQUENCE [LARGE SCALE GENOMIC DNA]</scope>
    <source>
        <strain evidence="5">A3/5</strain>
    </source>
</reference>
<name>A0A2L2T8X7_9HYPO</name>
<evidence type="ECO:0000313" key="5">
    <source>
        <dbReference type="Proteomes" id="UP000245910"/>
    </source>
</evidence>